<organism evidence="1 2">
    <name type="scientific">Helicobacter heilmannii</name>
    <dbReference type="NCBI Taxonomy" id="35817"/>
    <lineage>
        <taxon>Bacteria</taxon>
        <taxon>Pseudomonadati</taxon>
        <taxon>Campylobacterota</taxon>
        <taxon>Epsilonproteobacteria</taxon>
        <taxon>Campylobacterales</taxon>
        <taxon>Helicobacteraceae</taxon>
        <taxon>Helicobacter</taxon>
    </lineage>
</organism>
<dbReference type="AlphaFoldDB" id="A0A0K2Y611"/>
<reference evidence="2" key="1">
    <citation type="submission" date="2014-12" db="EMBL/GenBank/DDBJ databases">
        <authorList>
            <person name="Smet A."/>
        </authorList>
    </citation>
    <scope>NUCLEOTIDE SEQUENCE [LARGE SCALE GENOMIC DNA]</scope>
</reference>
<sequence>MLKYPYEKTPCFCYQQPYRLKLKPLIQATDALEKGNLKHP</sequence>
<gene>
    <name evidence="1" type="ORF">HHE01_04120</name>
</gene>
<dbReference type="Proteomes" id="UP000046090">
    <property type="component" value="Unassembled WGS sequence"/>
</dbReference>
<dbReference type="EMBL" id="CDMK01000002">
    <property type="protein sequence ID" value="CRI34611.1"/>
    <property type="molecule type" value="Genomic_DNA"/>
</dbReference>
<evidence type="ECO:0000313" key="2">
    <source>
        <dbReference type="Proteomes" id="UP000046090"/>
    </source>
</evidence>
<accession>A0A0K2Y611</accession>
<keyword evidence="2" id="KW-1185">Reference proteome</keyword>
<proteinExistence type="predicted"/>
<protein>
    <submittedName>
        <fullName evidence="1">Uncharacterized protein</fullName>
    </submittedName>
</protein>
<name>A0A0K2Y611_HELHE</name>
<evidence type="ECO:0000313" key="1">
    <source>
        <dbReference type="EMBL" id="CRI34611.1"/>
    </source>
</evidence>